<organism evidence="1 2">
    <name type="scientific">Paenibacillus dendritiformis C454</name>
    <dbReference type="NCBI Taxonomy" id="1131935"/>
    <lineage>
        <taxon>Bacteria</taxon>
        <taxon>Bacillati</taxon>
        <taxon>Bacillota</taxon>
        <taxon>Bacilli</taxon>
        <taxon>Bacillales</taxon>
        <taxon>Paenibacillaceae</taxon>
        <taxon>Paenibacillus</taxon>
    </lineage>
</organism>
<dbReference type="Pfam" id="PF19524">
    <property type="entry name" value="DUF6054"/>
    <property type="match status" value="1"/>
</dbReference>
<reference evidence="1 2" key="1">
    <citation type="journal article" date="2012" name="J. Bacteriol.">
        <title>Genome Sequence of the Pattern-Forming Social Bacterium Paenibacillus dendritiformis C454 Chiral Morphotype.</title>
        <authorList>
            <person name="Sirota-Madi A."/>
            <person name="Olender T."/>
            <person name="Helman Y."/>
            <person name="Brainis I."/>
            <person name="Finkelshtein A."/>
            <person name="Roth D."/>
            <person name="Hagai E."/>
            <person name="Leshkowitz D."/>
            <person name="Brodsky L."/>
            <person name="Galatenko V."/>
            <person name="Nikolaev V."/>
            <person name="Gutnick D.L."/>
            <person name="Lancet D."/>
            <person name="Ben-Jacob E."/>
        </authorList>
    </citation>
    <scope>NUCLEOTIDE SEQUENCE [LARGE SCALE GENOMIC DNA]</scope>
    <source>
        <strain evidence="1 2">C454</strain>
    </source>
</reference>
<evidence type="ECO:0000313" key="1">
    <source>
        <dbReference type="EMBL" id="EHQ60414.1"/>
    </source>
</evidence>
<keyword evidence="2" id="KW-1185">Reference proteome</keyword>
<name>H3SKL6_9BACL</name>
<comment type="caution">
    <text evidence="1">The sequence shown here is derived from an EMBL/GenBank/DDBJ whole genome shotgun (WGS) entry which is preliminary data.</text>
</comment>
<gene>
    <name evidence="1" type="ORF">PDENDC454_20577</name>
</gene>
<dbReference type="InterPro" id="IPR046117">
    <property type="entry name" value="DUF6054"/>
</dbReference>
<accession>H3SKL6</accession>
<dbReference type="Proteomes" id="UP000003900">
    <property type="component" value="Unassembled WGS sequence"/>
</dbReference>
<proteinExistence type="predicted"/>
<dbReference type="AlphaFoldDB" id="H3SKL6"/>
<sequence length="124" mass="14010">MFLLIDRIGKALELVKDNQNANLVHEEYHDLQKGTFIGTQGYENYYFRSKNRVALVVIIDNLYGRTHVRAISTGSSEGLFFNIDWGAASNFTSSVERSNKNAPPRIHWIPKGVPMSILRGALQT</sequence>
<dbReference type="PATRIC" id="fig|1131935.3.peg.4284"/>
<protein>
    <submittedName>
        <fullName evidence="1">Uncharacterized protein</fullName>
    </submittedName>
</protein>
<evidence type="ECO:0000313" key="2">
    <source>
        <dbReference type="Proteomes" id="UP000003900"/>
    </source>
</evidence>
<dbReference type="EMBL" id="AHKH01000072">
    <property type="protein sequence ID" value="EHQ60414.1"/>
    <property type="molecule type" value="Genomic_DNA"/>
</dbReference>